<evidence type="ECO:0000259" key="2">
    <source>
        <dbReference type="Pfam" id="PF01757"/>
    </source>
</evidence>
<dbReference type="InterPro" id="IPR002656">
    <property type="entry name" value="Acyl_transf_3_dom"/>
</dbReference>
<dbReference type="GO" id="GO:0016020">
    <property type="term" value="C:membrane"/>
    <property type="evidence" value="ECO:0007669"/>
    <property type="project" value="TreeGrafter"/>
</dbReference>
<feature type="transmembrane region" description="Helical" evidence="1">
    <location>
        <begin position="283"/>
        <end position="299"/>
    </location>
</feature>
<feature type="transmembrane region" description="Helical" evidence="1">
    <location>
        <begin position="93"/>
        <end position="110"/>
    </location>
</feature>
<feature type="transmembrane region" description="Helical" evidence="1">
    <location>
        <begin position="55"/>
        <end position="72"/>
    </location>
</feature>
<dbReference type="RefSeq" id="WP_121254506.1">
    <property type="nucleotide sequence ID" value="NZ_RBIL01000002.1"/>
</dbReference>
<dbReference type="InterPro" id="IPR050879">
    <property type="entry name" value="Acyltransferase_3"/>
</dbReference>
<evidence type="ECO:0000313" key="3">
    <source>
        <dbReference type="EMBL" id="RKQ86623.1"/>
    </source>
</evidence>
<feature type="domain" description="Acyltransferase 3" evidence="2">
    <location>
        <begin position="18"/>
        <end position="363"/>
    </location>
</feature>
<keyword evidence="1" id="KW-0472">Membrane</keyword>
<keyword evidence="4" id="KW-1185">Reference proteome</keyword>
<evidence type="ECO:0000313" key="4">
    <source>
        <dbReference type="Proteomes" id="UP000278962"/>
    </source>
</evidence>
<dbReference type="PANTHER" id="PTHR23028">
    <property type="entry name" value="ACETYLTRANSFERASE"/>
    <property type="match status" value="1"/>
</dbReference>
<proteinExistence type="predicted"/>
<dbReference type="GO" id="GO:0009103">
    <property type="term" value="P:lipopolysaccharide biosynthetic process"/>
    <property type="evidence" value="ECO:0007669"/>
    <property type="project" value="TreeGrafter"/>
</dbReference>
<feature type="transmembrane region" description="Helical" evidence="1">
    <location>
        <begin position="306"/>
        <end position="329"/>
    </location>
</feature>
<reference evidence="3 4" key="1">
    <citation type="submission" date="2018-10" db="EMBL/GenBank/DDBJ databases">
        <title>Genomic Encyclopedia of Archaeal and Bacterial Type Strains, Phase II (KMG-II): from individual species to whole genera.</title>
        <authorList>
            <person name="Goeker M."/>
        </authorList>
    </citation>
    <scope>NUCLEOTIDE SEQUENCE [LARGE SCALE GENOMIC DNA]</scope>
    <source>
        <strain evidence="3 4">DSM 14954</strain>
    </source>
</reference>
<feature type="transmembrane region" description="Helical" evidence="1">
    <location>
        <begin position="214"/>
        <end position="233"/>
    </location>
</feature>
<dbReference type="PANTHER" id="PTHR23028:SF53">
    <property type="entry name" value="ACYL_TRANSF_3 DOMAIN-CONTAINING PROTEIN"/>
    <property type="match status" value="1"/>
</dbReference>
<feature type="transmembrane region" description="Helical" evidence="1">
    <location>
        <begin position="245"/>
        <end position="263"/>
    </location>
</feature>
<keyword evidence="1" id="KW-0812">Transmembrane</keyword>
<keyword evidence="1" id="KW-1133">Transmembrane helix</keyword>
<name>A0A660L3Y9_9ACTN</name>
<dbReference type="Proteomes" id="UP000278962">
    <property type="component" value="Unassembled WGS sequence"/>
</dbReference>
<dbReference type="EMBL" id="RBIL01000002">
    <property type="protein sequence ID" value="RKQ86623.1"/>
    <property type="molecule type" value="Genomic_DNA"/>
</dbReference>
<protein>
    <submittedName>
        <fullName evidence="3">Peptidoglycan/LPS O-acetylase OafA/YrhL</fullName>
    </submittedName>
</protein>
<dbReference type="GO" id="GO:0016747">
    <property type="term" value="F:acyltransferase activity, transferring groups other than amino-acyl groups"/>
    <property type="evidence" value="ECO:0007669"/>
    <property type="project" value="InterPro"/>
</dbReference>
<accession>A0A660L3Y9</accession>
<organism evidence="3 4">
    <name type="scientific">Solirubrobacter pauli</name>
    <dbReference type="NCBI Taxonomy" id="166793"/>
    <lineage>
        <taxon>Bacteria</taxon>
        <taxon>Bacillati</taxon>
        <taxon>Actinomycetota</taxon>
        <taxon>Thermoleophilia</taxon>
        <taxon>Solirubrobacterales</taxon>
        <taxon>Solirubrobacteraceae</taxon>
        <taxon>Solirubrobacter</taxon>
    </lineage>
</organism>
<evidence type="ECO:0000256" key="1">
    <source>
        <dbReference type="SAM" id="Phobius"/>
    </source>
</evidence>
<comment type="caution">
    <text evidence="3">The sequence shown here is derived from an EMBL/GenBank/DDBJ whole genome shotgun (WGS) entry which is preliminary data.</text>
</comment>
<gene>
    <name evidence="3" type="ORF">C8N24_4637</name>
</gene>
<feature type="transmembrane region" description="Helical" evidence="1">
    <location>
        <begin position="182"/>
        <end position="202"/>
    </location>
</feature>
<feature type="transmembrane region" description="Helical" evidence="1">
    <location>
        <begin position="349"/>
        <end position="371"/>
    </location>
</feature>
<sequence>MPPQAVTPPPGNPRFPLLDPLRAVAALFVVVTHTTQLGGFNAGEFLGAWTARMDSGVAIFFVLSAFLLYRPFVRARLDGRPPVKVWRYARRRALRILPAYWVAVLALGLLDPDHNPGLFGDQWWVYWGLLQSWSEDTIIQGIGVAWSLSVEAAFYVLLPLYAGLMARLLGKRDRDAQAKGELLLLLAGAVVAILVRTIVVAVDPHGVFGNQLPGTWLWFTGGLVLAVTSAWGVQSRAVRFAADHALVCWLLAFACLTLAAWAIGMPRDPFSPDISNASLQLKHVLYGAMAFFLVAPMVFHDGRRSLPAMLLSTPVLAWLGLVSYGIFLYHQPFVFAFLDTRVWPPVAGMVLYTALVIAAATACAAASYYLVERPLLRFKEPTGGARTRPRAQAVAAKSES</sequence>
<dbReference type="AlphaFoldDB" id="A0A660L3Y9"/>
<dbReference type="Pfam" id="PF01757">
    <property type="entry name" value="Acyl_transf_3"/>
    <property type="match status" value="1"/>
</dbReference>
<dbReference type="OrthoDB" id="5242306at2"/>